<evidence type="ECO:0000313" key="8">
    <source>
        <dbReference type="EMBL" id="KRX11123.1"/>
    </source>
</evidence>
<dbReference type="CDD" id="cd06926">
    <property type="entry name" value="RNAP_II_RPB11"/>
    <property type="match status" value="1"/>
</dbReference>
<evidence type="ECO:0000256" key="4">
    <source>
        <dbReference type="ARBA" id="ARBA00023242"/>
    </source>
</evidence>
<protein>
    <submittedName>
        <fullName evidence="8">DNA-directed RNA polymerase, RBP11-like dimerization domain</fullName>
    </submittedName>
</protein>
<sequence>MQEIQKSEIKENFREKVSVLYHNSDRIKYMQVREESQKISNALTFILYLEDHTIGNVLRMELMNNKQVKFAGYKVPHPLEDKVEIRVQTTNEQKPKEAVDKAITDLKDKLSYLENQFEQELKNFQP</sequence>
<dbReference type="InterPro" id="IPR022905">
    <property type="entry name" value="Rpo11-like"/>
</dbReference>
<dbReference type="OMA" id="MNAPSRY"/>
<dbReference type="SUPFAM" id="SSF55257">
    <property type="entry name" value="RBP11-like subunits of RNA polymerase"/>
    <property type="match status" value="1"/>
</dbReference>
<dbReference type="GO" id="GO:0005665">
    <property type="term" value="C:RNA polymerase II, core complex"/>
    <property type="evidence" value="ECO:0007669"/>
    <property type="project" value="InterPro"/>
</dbReference>
<dbReference type="InterPro" id="IPR037685">
    <property type="entry name" value="RBP11"/>
</dbReference>
<evidence type="ECO:0000256" key="6">
    <source>
        <dbReference type="SAM" id="Coils"/>
    </source>
</evidence>
<dbReference type="InterPro" id="IPR008193">
    <property type="entry name" value="RNA_pol_Rpb11_13-16kDa_CS"/>
</dbReference>
<keyword evidence="9" id="KW-1185">Reference proteome</keyword>
<keyword evidence="6" id="KW-0175">Coiled coil</keyword>
<dbReference type="PANTHER" id="PTHR13946:SF16">
    <property type="entry name" value="DNA-DIRECTED RNA POLYMERASE II SUBUNIT RPB11"/>
    <property type="match status" value="1"/>
</dbReference>
<evidence type="ECO:0000313" key="9">
    <source>
        <dbReference type="Proteomes" id="UP000054937"/>
    </source>
</evidence>
<evidence type="ECO:0000259" key="7">
    <source>
        <dbReference type="Pfam" id="PF13656"/>
    </source>
</evidence>
<comment type="caution">
    <text evidence="8">The sequence shown here is derived from an EMBL/GenBank/DDBJ whole genome shotgun (WGS) entry which is preliminary data.</text>
</comment>
<proteinExistence type="inferred from homology"/>
<name>A0A0V0R9G6_PSEPJ</name>
<reference evidence="8 9" key="1">
    <citation type="journal article" date="2015" name="Sci. Rep.">
        <title>Genome of the facultative scuticociliatosis pathogen Pseudocohnilembus persalinus provides insight into its virulence through horizontal gene transfer.</title>
        <authorList>
            <person name="Xiong J."/>
            <person name="Wang G."/>
            <person name="Cheng J."/>
            <person name="Tian M."/>
            <person name="Pan X."/>
            <person name="Warren A."/>
            <person name="Jiang C."/>
            <person name="Yuan D."/>
            <person name="Miao W."/>
        </authorList>
    </citation>
    <scope>NUCLEOTIDE SEQUENCE [LARGE SCALE GENOMIC DNA]</scope>
    <source>
        <strain evidence="8">36N120E</strain>
    </source>
</reference>
<keyword evidence="4" id="KW-0539">Nucleus</keyword>
<evidence type="ECO:0000256" key="1">
    <source>
        <dbReference type="ARBA" id="ARBA00004123"/>
    </source>
</evidence>
<comment type="similarity">
    <text evidence="5">Belongs to the archaeal Rpo11/eukaryotic RPB11/RPC19 RNA polymerase subunit family.</text>
</comment>
<dbReference type="Proteomes" id="UP000054937">
    <property type="component" value="Unassembled WGS sequence"/>
</dbReference>
<dbReference type="HAMAP" id="MF_00261">
    <property type="entry name" value="RNApol_arch_Rpo11"/>
    <property type="match status" value="1"/>
</dbReference>
<comment type="subcellular location">
    <subcellularLocation>
        <location evidence="1">Nucleus</location>
    </subcellularLocation>
</comment>
<evidence type="ECO:0000256" key="5">
    <source>
        <dbReference type="ARBA" id="ARBA00025751"/>
    </source>
</evidence>
<keyword evidence="2 8" id="KW-0240">DNA-directed RNA polymerase</keyword>
<feature type="domain" description="DNA-directed RNA polymerase RBP11-like dimerisation" evidence="7">
    <location>
        <begin position="43"/>
        <end position="115"/>
    </location>
</feature>
<dbReference type="InParanoid" id="A0A0V0R9G6"/>
<gene>
    <name evidence="8" type="ORF">PPERSA_10890</name>
</gene>
<feature type="coiled-coil region" evidence="6">
    <location>
        <begin position="96"/>
        <end position="123"/>
    </location>
</feature>
<accession>A0A0V0R9G6</accession>
<dbReference type="EMBL" id="LDAU01000006">
    <property type="protein sequence ID" value="KRX11123.1"/>
    <property type="molecule type" value="Genomic_DNA"/>
</dbReference>
<dbReference type="GO" id="GO:0006366">
    <property type="term" value="P:transcription by RNA polymerase II"/>
    <property type="evidence" value="ECO:0007669"/>
    <property type="project" value="InterPro"/>
</dbReference>
<evidence type="ECO:0000256" key="3">
    <source>
        <dbReference type="ARBA" id="ARBA00023163"/>
    </source>
</evidence>
<dbReference type="GO" id="GO:0003677">
    <property type="term" value="F:DNA binding"/>
    <property type="evidence" value="ECO:0007669"/>
    <property type="project" value="InterPro"/>
</dbReference>
<dbReference type="Pfam" id="PF13656">
    <property type="entry name" value="RNA_pol_L_2"/>
    <property type="match status" value="1"/>
</dbReference>
<organism evidence="8 9">
    <name type="scientific">Pseudocohnilembus persalinus</name>
    <name type="common">Ciliate</name>
    <dbReference type="NCBI Taxonomy" id="266149"/>
    <lineage>
        <taxon>Eukaryota</taxon>
        <taxon>Sar</taxon>
        <taxon>Alveolata</taxon>
        <taxon>Ciliophora</taxon>
        <taxon>Intramacronucleata</taxon>
        <taxon>Oligohymenophorea</taxon>
        <taxon>Scuticociliatia</taxon>
        <taxon>Philasterida</taxon>
        <taxon>Pseudocohnilembidae</taxon>
        <taxon>Pseudocohnilembus</taxon>
    </lineage>
</organism>
<dbReference type="Gene3D" id="3.30.1360.10">
    <property type="entry name" value="RNA polymerase, RBP11-like subunit"/>
    <property type="match status" value="1"/>
</dbReference>
<dbReference type="PROSITE" id="PS01154">
    <property type="entry name" value="RNA_POL_L_13KD"/>
    <property type="match status" value="1"/>
</dbReference>
<dbReference type="OrthoDB" id="10248581at2759"/>
<dbReference type="AlphaFoldDB" id="A0A0V0R9G6"/>
<dbReference type="InterPro" id="IPR036603">
    <property type="entry name" value="RBP11-like"/>
</dbReference>
<dbReference type="PANTHER" id="PTHR13946">
    <property type="entry name" value="DNA-DIRECTED RNA POLYMERASE I,II,III"/>
    <property type="match status" value="1"/>
</dbReference>
<dbReference type="GO" id="GO:0003899">
    <property type="term" value="F:DNA-directed RNA polymerase activity"/>
    <property type="evidence" value="ECO:0007669"/>
    <property type="project" value="InterPro"/>
</dbReference>
<dbReference type="InterPro" id="IPR009025">
    <property type="entry name" value="RBP11-like_dimer"/>
</dbReference>
<evidence type="ECO:0000256" key="2">
    <source>
        <dbReference type="ARBA" id="ARBA00022478"/>
    </source>
</evidence>
<dbReference type="GO" id="GO:0046983">
    <property type="term" value="F:protein dimerization activity"/>
    <property type="evidence" value="ECO:0007669"/>
    <property type="project" value="InterPro"/>
</dbReference>
<keyword evidence="3" id="KW-0804">Transcription</keyword>